<feature type="domain" description="Mur ligase N-terminal catalytic" evidence="9">
    <location>
        <begin position="5"/>
        <end position="104"/>
    </location>
</feature>
<dbReference type="AlphaFoldDB" id="A0A839Z0R0"/>
<evidence type="ECO:0000256" key="6">
    <source>
        <dbReference type="ARBA" id="ARBA00022984"/>
    </source>
</evidence>
<dbReference type="GO" id="GO:0008360">
    <property type="term" value="P:regulation of cell shape"/>
    <property type="evidence" value="ECO:0007669"/>
    <property type="project" value="UniProtKB-KW"/>
</dbReference>
<keyword evidence="8" id="KW-0961">Cell wall biogenesis/degradation</keyword>
<evidence type="ECO:0000256" key="3">
    <source>
        <dbReference type="ARBA" id="ARBA00022741"/>
    </source>
</evidence>
<dbReference type="InterPro" id="IPR000713">
    <property type="entry name" value="Mur_ligase_N"/>
</dbReference>
<dbReference type="Gene3D" id="3.90.190.20">
    <property type="entry name" value="Mur ligase, C-terminal domain"/>
    <property type="match status" value="1"/>
</dbReference>
<keyword evidence="3" id="KW-0547">Nucleotide-binding</keyword>
<dbReference type="InterPro" id="IPR004101">
    <property type="entry name" value="Mur_ligase_C"/>
</dbReference>
<dbReference type="Gene3D" id="3.40.1190.10">
    <property type="entry name" value="Mur-like, catalytic domain"/>
    <property type="match status" value="1"/>
</dbReference>
<evidence type="ECO:0000259" key="10">
    <source>
        <dbReference type="Pfam" id="PF02875"/>
    </source>
</evidence>
<evidence type="ECO:0000313" key="12">
    <source>
        <dbReference type="EMBL" id="MBB3764138.1"/>
    </source>
</evidence>
<keyword evidence="2" id="KW-0132">Cell division</keyword>
<evidence type="ECO:0000256" key="5">
    <source>
        <dbReference type="ARBA" id="ARBA00022960"/>
    </source>
</evidence>
<dbReference type="Pfam" id="PF01225">
    <property type="entry name" value="Mur_ligase"/>
    <property type="match status" value="1"/>
</dbReference>
<comment type="caution">
    <text evidence="12">The sequence shown here is derived from an EMBL/GenBank/DDBJ whole genome shotgun (WGS) entry which is preliminary data.</text>
</comment>
<accession>A0A839Z0R0</accession>
<dbReference type="SUPFAM" id="SSF53244">
    <property type="entry name" value="MurD-like peptide ligases, peptide-binding domain"/>
    <property type="match status" value="1"/>
</dbReference>
<evidence type="ECO:0000259" key="9">
    <source>
        <dbReference type="Pfam" id="PF01225"/>
    </source>
</evidence>
<keyword evidence="6" id="KW-0573">Peptidoglycan synthesis</keyword>
<evidence type="ECO:0000313" key="13">
    <source>
        <dbReference type="Proteomes" id="UP000578569"/>
    </source>
</evidence>
<dbReference type="InterPro" id="IPR036565">
    <property type="entry name" value="Mur-like_cat_sf"/>
</dbReference>
<dbReference type="PANTHER" id="PTHR43445:SF3">
    <property type="entry name" value="UDP-N-ACETYLMURAMATE--L-ALANINE LIGASE"/>
    <property type="match status" value="1"/>
</dbReference>
<dbReference type="SUPFAM" id="SSF53623">
    <property type="entry name" value="MurD-like peptide ligases, catalytic domain"/>
    <property type="match status" value="1"/>
</dbReference>
<dbReference type="Pfam" id="PF08245">
    <property type="entry name" value="Mur_ligase_M"/>
    <property type="match status" value="1"/>
</dbReference>
<dbReference type="PANTHER" id="PTHR43445">
    <property type="entry name" value="UDP-N-ACETYLMURAMATE--L-ALANINE LIGASE-RELATED"/>
    <property type="match status" value="1"/>
</dbReference>
<evidence type="ECO:0000259" key="11">
    <source>
        <dbReference type="Pfam" id="PF08245"/>
    </source>
</evidence>
<dbReference type="GO" id="GO:0071555">
    <property type="term" value="P:cell wall organization"/>
    <property type="evidence" value="ECO:0007669"/>
    <property type="project" value="UniProtKB-KW"/>
</dbReference>
<dbReference type="GO" id="GO:0009252">
    <property type="term" value="P:peptidoglycan biosynthetic process"/>
    <property type="evidence" value="ECO:0007669"/>
    <property type="project" value="UniProtKB-KW"/>
</dbReference>
<keyword evidence="4" id="KW-0067">ATP-binding</keyword>
<evidence type="ECO:0000256" key="4">
    <source>
        <dbReference type="ARBA" id="ARBA00022840"/>
    </source>
</evidence>
<evidence type="ECO:0000256" key="1">
    <source>
        <dbReference type="ARBA" id="ARBA00022598"/>
    </source>
</evidence>
<dbReference type="GO" id="GO:0051301">
    <property type="term" value="P:cell division"/>
    <property type="evidence" value="ECO:0007669"/>
    <property type="project" value="UniProtKB-KW"/>
</dbReference>
<protein>
    <submittedName>
        <fullName evidence="12">UDP-N-acetylmuramate--alanine ligase</fullName>
        <ecNumber evidence="12">6.3.2.8</ecNumber>
    </submittedName>
</protein>
<keyword evidence="7" id="KW-0131">Cell cycle</keyword>
<name>A0A839Z0R0_9SPHN</name>
<keyword evidence="13" id="KW-1185">Reference proteome</keyword>
<organism evidence="12 13">
    <name type="scientific">Sphingomicrobium lutaoense</name>
    <dbReference type="NCBI Taxonomy" id="515949"/>
    <lineage>
        <taxon>Bacteria</taxon>
        <taxon>Pseudomonadati</taxon>
        <taxon>Pseudomonadota</taxon>
        <taxon>Alphaproteobacteria</taxon>
        <taxon>Sphingomonadales</taxon>
        <taxon>Sphingomonadaceae</taxon>
        <taxon>Sphingomicrobium</taxon>
    </lineage>
</organism>
<dbReference type="Proteomes" id="UP000578569">
    <property type="component" value="Unassembled WGS sequence"/>
</dbReference>
<dbReference type="GO" id="GO:0005524">
    <property type="term" value="F:ATP binding"/>
    <property type="evidence" value="ECO:0007669"/>
    <property type="project" value="UniProtKB-KW"/>
</dbReference>
<evidence type="ECO:0000256" key="7">
    <source>
        <dbReference type="ARBA" id="ARBA00023306"/>
    </source>
</evidence>
<sequence length="460" mass="48877">MTNHYFFCGIGGSGMLPLAAILRARGMRVSGSDRSLDAGRTAPKFDYLRSLGIELFPQDGSGVREGMTMVASAAVEDSVPDMVAAREHELPRMTRPDLLAELLNGADRSIAVGGTSGKSTVTGMIAWMLVAAGRQPTVMNGAVMKNFASPSAPFASALAGDPELFVSEVDESDGSIAYYRPTIALVNNISLDHKSMEELRSLFGGFLDAAKKGVVNLDDEESAALAEGRDNLVTFGFDAEDADLKGEDLNLGDMGTNFIVSVDGERIAVALPMRGRHNASNALAALAAVHALGVPLAPAAASLARFAGLKRRLELIGESGGVQVYDDFGHNPDKVAATLETMKDHRLRIMFQPHGYGPLRQMGEELARVFARHLKDGDCLYLSDPVYQGGTVDRSRGSGWLADAIRQAGGDATHIADRDVIAARMVREAEPGDVLMVMGARDDSLIAYAQGLVAELEARG</sequence>
<dbReference type="Pfam" id="PF02875">
    <property type="entry name" value="Mur_ligase_C"/>
    <property type="match status" value="1"/>
</dbReference>
<dbReference type="InterPro" id="IPR036615">
    <property type="entry name" value="Mur_ligase_C_dom_sf"/>
</dbReference>
<feature type="domain" description="Mur ligase C-terminal" evidence="10">
    <location>
        <begin position="311"/>
        <end position="441"/>
    </location>
</feature>
<gene>
    <name evidence="12" type="ORF">FHS50_001161</name>
</gene>
<dbReference type="InterPro" id="IPR013221">
    <property type="entry name" value="Mur_ligase_cen"/>
</dbReference>
<keyword evidence="1 12" id="KW-0436">Ligase</keyword>
<dbReference type="Gene3D" id="3.40.50.720">
    <property type="entry name" value="NAD(P)-binding Rossmann-like Domain"/>
    <property type="match status" value="1"/>
</dbReference>
<evidence type="ECO:0000256" key="2">
    <source>
        <dbReference type="ARBA" id="ARBA00022618"/>
    </source>
</evidence>
<dbReference type="EMBL" id="JACICF010000001">
    <property type="protein sequence ID" value="MBB3764138.1"/>
    <property type="molecule type" value="Genomic_DNA"/>
</dbReference>
<dbReference type="RefSeq" id="WP_183933422.1">
    <property type="nucleotide sequence ID" value="NZ_JACICF010000001.1"/>
</dbReference>
<dbReference type="EC" id="6.3.2.8" evidence="12"/>
<reference evidence="12 13" key="1">
    <citation type="submission" date="2020-08" db="EMBL/GenBank/DDBJ databases">
        <title>Genomic Encyclopedia of Type Strains, Phase IV (KMG-IV): sequencing the most valuable type-strain genomes for metagenomic binning, comparative biology and taxonomic classification.</title>
        <authorList>
            <person name="Goeker M."/>
        </authorList>
    </citation>
    <scope>NUCLEOTIDE SEQUENCE [LARGE SCALE GENOMIC DNA]</scope>
    <source>
        <strain evidence="12 13">DSM 24194</strain>
    </source>
</reference>
<feature type="domain" description="Mur ligase central" evidence="11">
    <location>
        <begin position="112"/>
        <end position="289"/>
    </location>
</feature>
<proteinExistence type="predicted"/>
<dbReference type="GO" id="GO:0008763">
    <property type="term" value="F:UDP-N-acetylmuramate-L-alanine ligase activity"/>
    <property type="evidence" value="ECO:0007669"/>
    <property type="project" value="UniProtKB-EC"/>
</dbReference>
<dbReference type="SUPFAM" id="SSF51984">
    <property type="entry name" value="MurCD N-terminal domain"/>
    <property type="match status" value="1"/>
</dbReference>
<keyword evidence="5" id="KW-0133">Cell shape</keyword>
<evidence type="ECO:0000256" key="8">
    <source>
        <dbReference type="ARBA" id="ARBA00023316"/>
    </source>
</evidence>
<dbReference type="InterPro" id="IPR050061">
    <property type="entry name" value="MurCDEF_pg_biosynth"/>
</dbReference>